<keyword evidence="2" id="KW-0808">Transferase</keyword>
<organism evidence="2 3">
    <name type="scientific">Eubacterium barkeri</name>
    <name type="common">Clostridium barkeri</name>
    <dbReference type="NCBI Taxonomy" id="1528"/>
    <lineage>
        <taxon>Bacteria</taxon>
        <taxon>Bacillati</taxon>
        <taxon>Bacillota</taxon>
        <taxon>Clostridia</taxon>
        <taxon>Eubacteriales</taxon>
        <taxon>Eubacteriaceae</taxon>
        <taxon>Eubacterium</taxon>
    </lineage>
</organism>
<dbReference type="Proteomes" id="UP000199652">
    <property type="component" value="Unassembled WGS sequence"/>
</dbReference>
<feature type="transmembrane region" description="Helical" evidence="1">
    <location>
        <begin position="335"/>
        <end position="354"/>
    </location>
</feature>
<evidence type="ECO:0000256" key="1">
    <source>
        <dbReference type="SAM" id="Phobius"/>
    </source>
</evidence>
<reference evidence="3" key="1">
    <citation type="submission" date="2016-10" db="EMBL/GenBank/DDBJ databases">
        <authorList>
            <person name="Varghese N."/>
            <person name="Submissions S."/>
        </authorList>
    </citation>
    <scope>NUCLEOTIDE SEQUENCE [LARGE SCALE GENOMIC DNA]</scope>
    <source>
        <strain evidence="3">VPI 5359</strain>
    </source>
</reference>
<dbReference type="Pfam" id="PF14264">
    <property type="entry name" value="Glucos_trans_II"/>
    <property type="match status" value="1"/>
</dbReference>
<keyword evidence="3" id="KW-1185">Reference proteome</keyword>
<feature type="transmembrane region" description="Helical" evidence="1">
    <location>
        <begin position="311"/>
        <end position="329"/>
    </location>
</feature>
<dbReference type="RefSeq" id="WP_090243315.1">
    <property type="nucleotide sequence ID" value="NZ_FNOU01000003.1"/>
</dbReference>
<feature type="transmembrane region" description="Helical" evidence="1">
    <location>
        <begin position="107"/>
        <end position="124"/>
    </location>
</feature>
<accession>A0A1H3CEP7</accession>
<keyword evidence="1" id="KW-1133">Transmembrane helix</keyword>
<dbReference type="AlphaFoldDB" id="A0A1H3CEP7"/>
<feature type="transmembrane region" description="Helical" evidence="1">
    <location>
        <begin position="77"/>
        <end position="98"/>
    </location>
</feature>
<dbReference type="GO" id="GO:0016740">
    <property type="term" value="F:transferase activity"/>
    <property type="evidence" value="ECO:0007669"/>
    <property type="project" value="UniProtKB-KW"/>
</dbReference>
<feature type="transmembrane region" description="Helical" evidence="1">
    <location>
        <begin position="366"/>
        <end position="387"/>
    </location>
</feature>
<evidence type="ECO:0000313" key="3">
    <source>
        <dbReference type="Proteomes" id="UP000199652"/>
    </source>
</evidence>
<gene>
    <name evidence="2" type="ORF">SAMN04488579_10377</name>
</gene>
<feature type="transmembrane region" description="Helical" evidence="1">
    <location>
        <begin position="163"/>
        <end position="196"/>
    </location>
</feature>
<sequence>MAVRLKEYLRVNFKTIIIAFFCVVLAYGFFLFNPTVSIDEETWLLNGTQPLGWLEQGRIAIHIFDLIFSHNGAPIPFLWDFFAILTWFSSGLIFLFIFAEELPELKVFAKIVFLVYYATIPFVAGDMMAFSMSSFPVATGLLATAFSVGNTRIWLKTKSKVNLIWAIVLLFYGISIYQAILGLYITAIVGLCFIRVLNREFKTFEMVWKSAMIAIISTVAYFIVFFSIVTIRGSYDSYITEGFIGWWSGESVFLTLFKALYNICRVSFGSPFLGAESVFGGTVICILTIAYICYAIFTFFTIKEMKEKAQFLFYAIMFACGPFIMYVLMGTNNTMGRMLFGLCLTGALQMVLILNATEQHRRLHQVVIVMVIYLLFLNLSNMNRIYFNDYIRYQYDCTVGNEIMLEIEKSGYDYHSKPVVFIGAKQPDAIAMDQHDTLGMKGSYFLWDDGNNGRISGFLKTLGYTVLPSSTDQKQGAVNASQMMATWPNEGSIIEKDGVIIVKLSEPSQKWYHANGIQQKLQ</sequence>
<dbReference type="InterPro" id="IPR025686">
    <property type="entry name" value="Glucos_trans_II"/>
</dbReference>
<name>A0A1H3CEP7_EUBBA</name>
<dbReference type="EMBL" id="FNOU01000003">
    <property type="protein sequence ID" value="SDX52603.1"/>
    <property type="molecule type" value="Genomic_DNA"/>
</dbReference>
<feature type="transmembrane region" description="Helical" evidence="1">
    <location>
        <begin position="12"/>
        <end position="32"/>
    </location>
</feature>
<dbReference type="STRING" id="1528.SAMN04488579_10377"/>
<proteinExistence type="predicted"/>
<keyword evidence="1" id="KW-0472">Membrane</keyword>
<evidence type="ECO:0000313" key="2">
    <source>
        <dbReference type="EMBL" id="SDX52603.1"/>
    </source>
</evidence>
<dbReference type="OrthoDB" id="8612933at2"/>
<feature type="transmembrane region" description="Helical" evidence="1">
    <location>
        <begin position="281"/>
        <end position="302"/>
    </location>
</feature>
<feature type="transmembrane region" description="Helical" evidence="1">
    <location>
        <begin position="208"/>
        <end position="231"/>
    </location>
</feature>
<protein>
    <submittedName>
        <fullName evidence="2">Glucosyl transferase GtrII</fullName>
    </submittedName>
</protein>
<keyword evidence="1" id="KW-0812">Transmembrane</keyword>